<dbReference type="SUPFAM" id="SSF51735">
    <property type="entry name" value="NAD(P)-binding Rossmann-fold domains"/>
    <property type="match status" value="1"/>
</dbReference>
<dbReference type="Proteomes" id="UP001596233">
    <property type="component" value="Unassembled WGS sequence"/>
</dbReference>
<reference evidence="3" key="1">
    <citation type="journal article" date="2019" name="Int. J. Syst. Evol. Microbiol.">
        <title>The Global Catalogue of Microorganisms (GCM) 10K type strain sequencing project: providing services to taxonomists for standard genome sequencing and annotation.</title>
        <authorList>
            <consortium name="The Broad Institute Genomics Platform"/>
            <consortium name="The Broad Institute Genome Sequencing Center for Infectious Disease"/>
            <person name="Wu L."/>
            <person name="Ma J."/>
        </authorList>
    </citation>
    <scope>NUCLEOTIDE SEQUENCE [LARGE SCALE GENOMIC DNA]</scope>
    <source>
        <strain evidence="3">PCU 280</strain>
    </source>
</reference>
<dbReference type="RefSeq" id="WP_379234717.1">
    <property type="nucleotide sequence ID" value="NZ_JBHSTE010000004.1"/>
</dbReference>
<evidence type="ECO:0000259" key="1">
    <source>
        <dbReference type="Pfam" id="PF01370"/>
    </source>
</evidence>
<comment type="caution">
    <text evidence="2">The sequence shown here is derived from an EMBL/GenBank/DDBJ whole genome shotgun (WGS) entry which is preliminary data.</text>
</comment>
<evidence type="ECO:0000313" key="3">
    <source>
        <dbReference type="Proteomes" id="UP001596233"/>
    </source>
</evidence>
<dbReference type="InterPro" id="IPR001509">
    <property type="entry name" value="Epimerase_deHydtase"/>
</dbReference>
<dbReference type="InterPro" id="IPR036291">
    <property type="entry name" value="NAD(P)-bd_dom_sf"/>
</dbReference>
<name>A0ABW1V6D8_9BACL</name>
<dbReference type="Gene3D" id="3.40.50.720">
    <property type="entry name" value="NAD(P)-binding Rossmann-like Domain"/>
    <property type="match status" value="1"/>
</dbReference>
<organism evidence="2 3">
    <name type="scientific">Paenibacillus septentrionalis</name>
    <dbReference type="NCBI Taxonomy" id="429342"/>
    <lineage>
        <taxon>Bacteria</taxon>
        <taxon>Bacillati</taxon>
        <taxon>Bacillota</taxon>
        <taxon>Bacilli</taxon>
        <taxon>Bacillales</taxon>
        <taxon>Paenibacillaceae</taxon>
        <taxon>Paenibacillus</taxon>
    </lineage>
</organism>
<sequence>MRLRDKVILVTGVSGTVGDKIARKCVSEGAIVKGLIRNKEQIAICDQLGIIPVIGDLTNRDTLKNALEDVSAVIHAAAYLGDDRAVAEEANIVGVQCLVEVAKSAGVERFVHISTVSVYGHVEGEIDFDEDSELAYGHAEVYTSTKCESERIVQDAIARGLESVILRPGVVCAEHNSHWGDKMIAKLLEVENVTWIHPEDLTPWVHADNLAEMCVLAATHPAAANQTYNAVDGNYTEDKFTTRLARAINKELIIPDGKPIRMTYSTNKIRNDLGYSPIKTFDETVVQLEEQARHHMLTLGTQL</sequence>
<accession>A0ABW1V6D8</accession>
<dbReference type="InterPro" id="IPR051783">
    <property type="entry name" value="NAD(P)-dependent_oxidoreduct"/>
</dbReference>
<dbReference type="EMBL" id="JBHSTE010000004">
    <property type="protein sequence ID" value="MFC6333332.1"/>
    <property type="molecule type" value="Genomic_DNA"/>
</dbReference>
<dbReference type="PANTHER" id="PTHR48079">
    <property type="entry name" value="PROTEIN YEEZ"/>
    <property type="match status" value="1"/>
</dbReference>
<proteinExistence type="predicted"/>
<evidence type="ECO:0000313" key="2">
    <source>
        <dbReference type="EMBL" id="MFC6333332.1"/>
    </source>
</evidence>
<dbReference type="Pfam" id="PF01370">
    <property type="entry name" value="Epimerase"/>
    <property type="match status" value="1"/>
</dbReference>
<feature type="domain" description="NAD-dependent epimerase/dehydratase" evidence="1">
    <location>
        <begin position="8"/>
        <end position="229"/>
    </location>
</feature>
<dbReference type="PANTHER" id="PTHR48079:SF6">
    <property type="entry name" value="NAD(P)-BINDING DOMAIN-CONTAINING PROTEIN-RELATED"/>
    <property type="match status" value="1"/>
</dbReference>
<protein>
    <submittedName>
        <fullName evidence="2">NAD-dependent epimerase/dehydratase family protein</fullName>
    </submittedName>
</protein>
<gene>
    <name evidence="2" type="ORF">ACFP56_11955</name>
</gene>
<keyword evidence="3" id="KW-1185">Reference proteome</keyword>